<accession>A0AAU9EUU0</accession>
<feature type="transmembrane region" description="Helical" evidence="1">
    <location>
        <begin position="46"/>
        <end position="68"/>
    </location>
</feature>
<dbReference type="Proteomes" id="UP001366166">
    <property type="component" value="Chromosome"/>
</dbReference>
<dbReference type="PANTHER" id="PTHR35342:SF5">
    <property type="entry name" value="TRICARBOXYLIC TRANSPORT PROTEIN"/>
    <property type="match status" value="1"/>
</dbReference>
<keyword evidence="1" id="KW-1133">Transmembrane helix</keyword>
<feature type="transmembrane region" description="Helical" evidence="1">
    <location>
        <begin position="198"/>
        <end position="218"/>
    </location>
</feature>
<feature type="transmembrane region" description="Helical" evidence="1">
    <location>
        <begin position="145"/>
        <end position="161"/>
    </location>
</feature>
<dbReference type="RefSeq" id="WP_338605266.1">
    <property type="nucleotide sequence ID" value="NZ_AP028679.1"/>
</dbReference>
<organism evidence="3 4">
    <name type="scientific">Desulfoferula mesophila</name>
    <dbReference type="NCBI Taxonomy" id="3058419"/>
    <lineage>
        <taxon>Bacteria</taxon>
        <taxon>Pseudomonadati</taxon>
        <taxon>Thermodesulfobacteriota</taxon>
        <taxon>Desulfarculia</taxon>
        <taxon>Desulfarculales</taxon>
        <taxon>Desulfarculaceae</taxon>
        <taxon>Desulfoferula</taxon>
    </lineage>
</organism>
<keyword evidence="1" id="KW-0812">Transmembrane</keyword>
<feature type="transmembrane region" description="Helical" evidence="1">
    <location>
        <begin position="317"/>
        <end position="338"/>
    </location>
</feature>
<gene>
    <name evidence="3" type="ORF">FAK_06090</name>
</gene>
<feature type="transmembrane region" description="Helical" evidence="1">
    <location>
        <begin position="358"/>
        <end position="380"/>
    </location>
</feature>
<dbReference type="EMBL" id="AP028679">
    <property type="protein sequence ID" value="BEQ13543.1"/>
    <property type="molecule type" value="Genomic_DNA"/>
</dbReference>
<feature type="transmembrane region" description="Helical" evidence="1">
    <location>
        <begin position="12"/>
        <end position="34"/>
    </location>
</feature>
<proteinExistence type="predicted"/>
<dbReference type="KEGG" id="dmp:FAK_06090"/>
<feature type="transmembrane region" description="Helical" evidence="1">
    <location>
        <begin position="438"/>
        <end position="458"/>
    </location>
</feature>
<feature type="transmembrane region" description="Helical" evidence="1">
    <location>
        <begin position="470"/>
        <end position="491"/>
    </location>
</feature>
<dbReference type="PANTHER" id="PTHR35342">
    <property type="entry name" value="TRICARBOXYLIC TRANSPORT PROTEIN"/>
    <property type="match status" value="1"/>
</dbReference>
<evidence type="ECO:0000313" key="4">
    <source>
        <dbReference type="Proteomes" id="UP001366166"/>
    </source>
</evidence>
<keyword evidence="4" id="KW-1185">Reference proteome</keyword>
<keyword evidence="1" id="KW-0472">Membrane</keyword>
<dbReference type="InterPro" id="IPR002823">
    <property type="entry name" value="DUF112_TM"/>
</dbReference>
<feature type="transmembrane region" description="Helical" evidence="1">
    <location>
        <begin position="392"/>
        <end position="409"/>
    </location>
</feature>
<name>A0AAU9EUU0_9BACT</name>
<feature type="transmembrane region" description="Helical" evidence="1">
    <location>
        <begin position="415"/>
        <end position="431"/>
    </location>
</feature>
<protein>
    <submittedName>
        <fullName evidence="3">C4-dicarboxylate ABC transporter permease</fullName>
    </submittedName>
</protein>
<evidence type="ECO:0000313" key="3">
    <source>
        <dbReference type="EMBL" id="BEQ13543.1"/>
    </source>
</evidence>
<feature type="domain" description="DUF112" evidence="2">
    <location>
        <begin position="19"/>
        <end position="440"/>
    </location>
</feature>
<reference evidence="4" key="1">
    <citation type="journal article" date="2023" name="Arch. Microbiol.">
        <title>Desulfoferula mesophilus gen. nov. sp. nov., a mesophilic sulfate-reducing bacterium isolated from a brackish lake sediment.</title>
        <authorList>
            <person name="Watanabe T."/>
            <person name="Yabe T."/>
            <person name="Tsuji J.M."/>
            <person name="Fukui M."/>
        </authorList>
    </citation>
    <scope>NUCLEOTIDE SEQUENCE [LARGE SCALE GENOMIC DNA]</scope>
    <source>
        <strain evidence="4">12FAK</strain>
    </source>
</reference>
<sequence>MFDVAFQGLLQVFLPHNFLVLFIGVFMGIVFGALPGLTATMGLALLVPFTFTMSPAAGLIMLAGIYVGAMYGDAIPAVLINTPGTPAAIATTFDGFPLAQKGMAQHGLVAAAVASAFGSLVANMVLAAAAPPLAEVSLQFGPPEYFWLGIFGLTIISTLSTGNMFKGFLAGTIGMLLSAVGMADLGGDIRLTFGFPELQGGIELIVALIGFFCLPEILSSVIGQRRAAYTEEASNPKLSVVWEVIKSLLGRPWLLIRSSIIGTVVGFAPGAGGNIASMVSYNEACRWDKHPEEYGKGTIKGVAASEAANSAMAPGSLIPLLTLGIPGSPPAAVILGALMLHGMKPGAELFSEHATVTFAFIMGLLVAAFLVTIIGSFGSFVFARIINIPSRYLAPAIVFMTVLGSYAIRNNMLDVWIMFIFGIIGYVSSKLKFHPAPIVLGLILGPFVEEGLVQSMLAGKAEGGTLSYMVLRPISGVLIALCLMSLLWPAYAAWRAKHRKPDDVCQVPLEKLEASDEE</sequence>
<evidence type="ECO:0000256" key="1">
    <source>
        <dbReference type="SAM" id="Phobius"/>
    </source>
</evidence>
<feature type="transmembrane region" description="Helical" evidence="1">
    <location>
        <begin position="168"/>
        <end position="186"/>
    </location>
</feature>
<dbReference type="AlphaFoldDB" id="A0AAU9EUU0"/>
<evidence type="ECO:0000259" key="2">
    <source>
        <dbReference type="Pfam" id="PF01970"/>
    </source>
</evidence>
<feature type="transmembrane region" description="Helical" evidence="1">
    <location>
        <begin position="108"/>
        <end position="133"/>
    </location>
</feature>
<dbReference type="Pfam" id="PF01970">
    <property type="entry name" value="TctA"/>
    <property type="match status" value="1"/>
</dbReference>